<feature type="transmembrane region" description="Helical" evidence="1">
    <location>
        <begin position="95"/>
        <end position="114"/>
    </location>
</feature>
<feature type="transmembrane region" description="Helical" evidence="1">
    <location>
        <begin position="15"/>
        <end position="37"/>
    </location>
</feature>
<keyword evidence="1" id="KW-0472">Membrane</keyword>
<evidence type="ECO:0000256" key="1">
    <source>
        <dbReference type="SAM" id="Phobius"/>
    </source>
</evidence>
<dbReference type="EMBL" id="UHFF01000002">
    <property type="protein sequence ID" value="SUN45867.1"/>
    <property type="molecule type" value="Genomic_DNA"/>
</dbReference>
<name>A0A380JNQ8_9STRE</name>
<protein>
    <submittedName>
        <fullName evidence="2">Membrane protein</fullName>
    </submittedName>
</protein>
<evidence type="ECO:0000313" key="2">
    <source>
        <dbReference type="EMBL" id="SUN45867.1"/>
    </source>
</evidence>
<feature type="transmembrane region" description="Helical" evidence="1">
    <location>
        <begin position="43"/>
        <end position="61"/>
    </location>
</feature>
<accession>A0A380JNQ8</accession>
<reference evidence="2 3" key="1">
    <citation type="submission" date="2018-06" db="EMBL/GenBank/DDBJ databases">
        <authorList>
            <consortium name="Pathogen Informatics"/>
            <person name="Doyle S."/>
        </authorList>
    </citation>
    <scope>NUCLEOTIDE SEQUENCE [LARGE SCALE GENOMIC DNA]</scope>
    <source>
        <strain evidence="2 3">NCTC12092</strain>
    </source>
</reference>
<feature type="transmembrane region" description="Helical" evidence="1">
    <location>
        <begin position="158"/>
        <end position="180"/>
    </location>
</feature>
<proteinExistence type="predicted"/>
<organism evidence="2 3">
    <name type="scientific">Streptococcus equi subsp. equi</name>
    <dbReference type="NCBI Taxonomy" id="148942"/>
    <lineage>
        <taxon>Bacteria</taxon>
        <taxon>Bacillati</taxon>
        <taxon>Bacillota</taxon>
        <taxon>Bacilli</taxon>
        <taxon>Lactobacillales</taxon>
        <taxon>Streptococcaceae</taxon>
        <taxon>Streptococcus</taxon>
    </lineage>
</organism>
<sequence length="192" mass="22661">MFSEMKRYMTYRVRYLFDSICDVIYSFIFITGIIVIVDSKAPINILYFFTYYLITNVILLANEELEYEIRTNQYMNIKTTKQTPLMIYIYRSGTYFIWSALIFLMSISLAQIFFKGKWLFPTLTVLEVILMLMVNGVVALVLYILAIKLTERFKRVSVFLHLMNTLMLFYSGLVFPVPFFTYANVLDFIVGI</sequence>
<keyword evidence="1" id="KW-1133">Transmembrane helix</keyword>
<dbReference type="AlphaFoldDB" id="A0A380JNQ8"/>
<gene>
    <name evidence="2" type="ORF">NCTC12092_00721</name>
</gene>
<evidence type="ECO:0000313" key="3">
    <source>
        <dbReference type="Proteomes" id="UP000254461"/>
    </source>
</evidence>
<keyword evidence="1" id="KW-0812">Transmembrane</keyword>
<dbReference type="Proteomes" id="UP000254461">
    <property type="component" value="Unassembled WGS sequence"/>
</dbReference>
<dbReference type="RefSeq" id="WP_021320597.1">
    <property type="nucleotide sequence ID" value="NZ_LR134273.1"/>
</dbReference>
<feature type="transmembrane region" description="Helical" evidence="1">
    <location>
        <begin position="120"/>
        <end position="146"/>
    </location>
</feature>